<dbReference type="Proteomes" id="UP000482960">
    <property type="component" value="Unassembled WGS sequence"/>
</dbReference>
<protein>
    <submittedName>
        <fullName evidence="3">Uncharacterized protein</fullName>
    </submittedName>
</protein>
<feature type="domain" description="Alpha-L-rhamnosidase six-hairpin glycosidase" evidence="1">
    <location>
        <begin position="248"/>
        <end position="555"/>
    </location>
</feature>
<dbReference type="InterPro" id="IPR035396">
    <property type="entry name" value="Bac_rhamnosid6H"/>
</dbReference>
<evidence type="ECO:0000313" key="3">
    <source>
        <dbReference type="EMBL" id="GFJ95867.1"/>
    </source>
</evidence>
<dbReference type="PANTHER" id="PTHR34987:SF6">
    <property type="entry name" value="ALPHA-L-RHAMNOSIDASE SIX-HAIRPIN GLYCOSIDASE DOMAIN-CONTAINING PROTEIN"/>
    <property type="match status" value="1"/>
</dbReference>
<dbReference type="Gene3D" id="2.60.420.10">
    <property type="entry name" value="Maltose phosphorylase, domain 3"/>
    <property type="match status" value="1"/>
</dbReference>
<comment type="caution">
    <text evidence="3">The sequence shown here is derived from an EMBL/GenBank/DDBJ whole genome shotgun (WGS) entry which is preliminary data.</text>
</comment>
<dbReference type="InterPro" id="IPR008928">
    <property type="entry name" value="6-hairpin_glycosidase_sf"/>
</dbReference>
<dbReference type="EMBL" id="BLPG01000002">
    <property type="protein sequence ID" value="GFJ95867.1"/>
    <property type="molecule type" value="Genomic_DNA"/>
</dbReference>
<evidence type="ECO:0000259" key="1">
    <source>
        <dbReference type="Pfam" id="PF17389"/>
    </source>
</evidence>
<proteinExistence type="predicted"/>
<dbReference type="InterPro" id="IPR035398">
    <property type="entry name" value="Bac_rhamnosid_C"/>
</dbReference>
<gene>
    <name evidence="3" type="ORF">Prum_095090</name>
</gene>
<evidence type="ECO:0000259" key="2">
    <source>
        <dbReference type="Pfam" id="PF17390"/>
    </source>
</evidence>
<dbReference type="Gene3D" id="1.50.10.10">
    <property type="match status" value="1"/>
</dbReference>
<dbReference type="GO" id="GO:0005975">
    <property type="term" value="P:carbohydrate metabolic process"/>
    <property type="evidence" value="ECO:0007669"/>
    <property type="project" value="InterPro"/>
</dbReference>
<accession>A0A6V8LP43</accession>
<dbReference type="Pfam" id="PF17389">
    <property type="entry name" value="Bac_rhamnosid6H"/>
    <property type="match status" value="1"/>
</dbReference>
<dbReference type="SUPFAM" id="SSF48208">
    <property type="entry name" value="Six-hairpin glycosidases"/>
    <property type="match status" value="1"/>
</dbReference>
<evidence type="ECO:0000313" key="4">
    <source>
        <dbReference type="Proteomes" id="UP000482960"/>
    </source>
</evidence>
<dbReference type="PANTHER" id="PTHR34987">
    <property type="entry name" value="C, PUTATIVE (AFU_ORTHOLOGUE AFUA_3G02880)-RELATED"/>
    <property type="match status" value="1"/>
</dbReference>
<keyword evidence="4" id="KW-1185">Reference proteome</keyword>
<organism evidence="3 4">
    <name type="scientific">Phytohabitans rumicis</name>
    <dbReference type="NCBI Taxonomy" id="1076125"/>
    <lineage>
        <taxon>Bacteria</taxon>
        <taxon>Bacillati</taxon>
        <taxon>Actinomycetota</taxon>
        <taxon>Actinomycetes</taxon>
        <taxon>Micromonosporales</taxon>
        <taxon>Micromonosporaceae</taxon>
    </lineage>
</organism>
<sequence>MRTPIQPPLRRLSALLVVVLAGAGAIPPLTRTGAAEAAAAATLAATNYSPTSRTVLPVAVFRTTGSVANPQGVLTNEATRLSGVNAAITLDFGKETGGLVTLSFGATSGGQQLGLSFTESSLYVGTASDISANWGQPEGALTASATSGGSYTMPRERLRGGFRYLTIFLRTTGWVDLTGVSLAFTAAPGKANPADYANYFTSNDELLNRIWYAGAYTVQLNTIASSEGRVWPPPSELWNNSATVGVGESVLVDGAKRDRTVWPADLGIATPSAYASTGELVSTRNALTTMFQAQSSAGEIPWSGPPFNLTGSDTYHLWTLLMSSTYYSYTGDGAWLSSIWPRFTLAMNFITTKINGNNLLNVTRTQDWARSGQGGENISANALMYGTLVGASRLAAVRGDTNLAATWSQRAAAVKAAVNARLWVPGQGMYRDNPGSDVYPQDGNSLAVTLGLTDSDAKSTSIVRKMAARWGYLGATTPEWSVNGFHPFTSALEVNAHFTAGQDNAGLAEIRKLWGYMLDSPIGTASTFWEGLNSDGGFGYSGEFTSLAHGWSAGPTSALTFHVLGTAPEPVVGQYRFVPHPGDLTSVAGRITMPQGRVEASWSRDPTAGTYNAQLTAPPGTTGRVGIPKLGGNPTVTVAGATVWSNGTFTARPGITGGSQDANYVYLTGVAPGSHSIAATGLGNPPPPPAMDAGLPAGFTRCAGEGGQCALTGNRVVAYGAGTYIYKIVNSGTACTTASFGGNDPAANLVKSCYVAPEGGPVGWTRCAEENQTCGNLSNGRNVAYGTNGAYYTMVAKTSIACSNAAFGDPFDKLGKACYTAPAGAPAGGWTQCATEGGACSAASGQPVAYGAYGSFIYKTVTGTVNCNNASFGEPVSGEVKACYTKTGGPNGFAAGCATEAGTCTFTGMQTVAYGARGAYLFKTFTGGAPCTTAAFGSDPLYGVQKSCYLTS</sequence>
<reference evidence="3 4" key="2">
    <citation type="submission" date="2020-03" db="EMBL/GenBank/DDBJ databases">
        <authorList>
            <person name="Ichikawa N."/>
            <person name="Kimura A."/>
            <person name="Kitahashi Y."/>
            <person name="Uohara A."/>
        </authorList>
    </citation>
    <scope>NUCLEOTIDE SEQUENCE [LARGE SCALE GENOMIC DNA]</scope>
    <source>
        <strain evidence="3 4">NBRC 108638</strain>
    </source>
</reference>
<feature type="domain" description="Alpha-L-rhamnosidase C-terminal" evidence="2">
    <location>
        <begin position="576"/>
        <end position="632"/>
    </location>
</feature>
<reference evidence="3 4" key="1">
    <citation type="submission" date="2020-03" db="EMBL/GenBank/DDBJ databases">
        <title>Whole genome shotgun sequence of Phytohabitans rumicis NBRC 108638.</title>
        <authorList>
            <person name="Komaki H."/>
            <person name="Tamura T."/>
        </authorList>
    </citation>
    <scope>NUCLEOTIDE SEQUENCE [LARGE SCALE GENOMIC DNA]</scope>
    <source>
        <strain evidence="3 4">NBRC 108638</strain>
    </source>
</reference>
<dbReference type="InterPro" id="IPR012341">
    <property type="entry name" value="6hp_glycosidase-like_sf"/>
</dbReference>
<dbReference type="Pfam" id="PF17390">
    <property type="entry name" value="Bac_rhamnosid_C"/>
    <property type="match status" value="1"/>
</dbReference>
<name>A0A6V8LP43_9ACTN</name>
<dbReference type="AlphaFoldDB" id="A0A6V8LP43"/>
<dbReference type="RefSeq" id="WP_218577875.1">
    <property type="nucleotide sequence ID" value="NZ_BAABJB010000019.1"/>
</dbReference>